<sequence length="605" mass="65902">MKLRSILATDCGSTTTKAILIEYIDGEYRLSHRGEAPTTVEAPFEDVTRGVLNATMEVEELSGRKLIDGDNIITPQEDSTGVDIYISTSSAGGGLQMMVAGVVKSMTGESAERAALGAGSIVMDVLASNDGRKPHEKITRIRQLRPDMILLSGGIDGGTTKHVVELAEILAAANPQPRLGQNYKLPVIYAGNKKATSDIKKTLGELTDLDVTENIRPVLEQENLKPSRDKIHDLFMEHVMQQAPGYKKLMSWTDAPIMPTPGAVGALIEMVAQRESISVVGVDIGGATTDIFSVFQKQFNRTVSANLGMSYSICNVLAEARLPNVLRWVPFDIDEKELTNRIGNKMIRPTTVPQSLEELVIEQAIAREALRLSFIQHKEFAVNLKGVQKERTISDAFEQTDSGQSLVDMMDLDLIVGSGGVLSHAPRRQQSAKMLIDSFLPEGITALAVDSIFMMPQLGVMANIEKKDLSNQARTAALEVFEKDCLIRLGTCIAPVGDFAGKKEILQAELEFSNGEKKEISLDHGQLVLVDADYEEINITLSPSKGVDVGAGVNETIQTKVHGGQVGIIFDGRGRPLKLSHEPSERISDLKNWSNALKEYPSLEV</sequence>
<dbReference type="AlphaFoldDB" id="A0A381N3J7"/>
<gene>
    <name evidence="1" type="ORF">METZ01_LOCUS2020</name>
</gene>
<dbReference type="InterPro" id="IPR006230">
    <property type="entry name" value="MutL"/>
</dbReference>
<organism evidence="1">
    <name type="scientific">marine metagenome</name>
    <dbReference type="NCBI Taxonomy" id="408172"/>
    <lineage>
        <taxon>unclassified sequences</taxon>
        <taxon>metagenomes</taxon>
        <taxon>ecological metagenomes</taxon>
    </lineage>
</organism>
<dbReference type="EMBL" id="UINC01000106">
    <property type="protein sequence ID" value="SUZ49166.1"/>
    <property type="molecule type" value="Genomic_DNA"/>
</dbReference>
<accession>A0A381N3J7</accession>
<protein>
    <recommendedName>
        <fullName evidence="2">Methylaspartate mutase</fullName>
    </recommendedName>
</protein>
<reference evidence="1" key="1">
    <citation type="submission" date="2018-05" db="EMBL/GenBank/DDBJ databases">
        <authorList>
            <person name="Lanie J.A."/>
            <person name="Ng W.-L."/>
            <person name="Kazmierczak K.M."/>
            <person name="Andrzejewski T.M."/>
            <person name="Davidsen T.M."/>
            <person name="Wayne K.J."/>
            <person name="Tettelin H."/>
            <person name="Glass J.I."/>
            <person name="Rusch D."/>
            <person name="Podicherti R."/>
            <person name="Tsui H.-C.T."/>
            <person name="Winkler M.E."/>
        </authorList>
    </citation>
    <scope>NUCLEOTIDE SEQUENCE</scope>
</reference>
<dbReference type="Pfam" id="PF13941">
    <property type="entry name" value="MutL"/>
    <property type="match status" value="1"/>
</dbReference>
<name>A0A381N3J7_9ZZZZ</name>
<proteinExistence type="predicted"/>
<evidence type="ECO:0000313" key="1">
    <source>
        <dbReference type="EMBL" id="SUZ49166.1"/>
    </source>
</evidence>
<evidence type="ECO:0008006" key="2">
    <source>
        <dbReference type="Google" id="ProtNLM"/>
    </source>
</evidence>